<accession>A0A7I9ZS94</accession>
<sequence length="73" mass="7465">MLATALMFVPVVGEFVTIPAAIGAVIAGLIGFDRYDRGLAPSRWDAVLGACLGVLVLLTNLVLLAAVHGTGSE</sequence>
<dbReference type="Proteomes" id="UP000465304">
    <property type="component" value="Unassembled WGS sequence"/>
</dbReference>
<evidence type="ECO:0000256" key="1">
    <source>
        <dbReference type="SAM" id="Phobius"/>
    </source>
</evidence>
<keyword evidence="1" id="KW-0472">Membrane</keyword>
<dbReference type="AlphaFoldDB" id="A0A7I9ZS94"/>
<evidence type="ECO:0000313" key="3">
    <source>
        <dbReference type="Proteomes" id="UP000465304"/>
    </source>
</evidence>
<keyword evidence="1" id="KW-1133">Transmembrane helix</keyword>
<evidence type="ECO:0000313" key="2">
    <source>
        <dbReference type="EMBL" id="GFH03912.1"/>
    </source>
</evidence>
<feature type="transmembrane region" description="Helical" evidence="1">
    <location>
        <begin position="6"/>
        <end position="32"/>
    </location>
</feature>
<organism evidence="2 3">
    <name type="scientific">Mycolicibacterium hippocampi</name>
    <dbReference type="NCBI Taxonomy" id="659824"/>
    <lineage>
        <taxon>Bacteria</taxon>
        <taxon>Bacillati</taxon>
        <taxon>Actinomycetota</taxon>
        <taxon>Actinomycetes</taxon>
        <taxon>Mycobacteriales</taxon>
        <taxon>Mycobacteriaceae</taxon>
        <taxon>Mycolicibacterium</taxon>
    </lineage>
</organism>
<protein>
    <submittedName>
        <fullName evidence="2">Uncharacterized protein</fullName>
    </submittedName>
</protein>
<gene>
    <name evidence="2" type="ORF">MHIP_43950</name>
</gene>
<feature type="transmembrane region" description="Helical" evidence="1">
    <location>
        <begin position="44"/>
        <end position="67"/>
    </location>
</feature>
<comment type="caution">
    <text evidence="2">The sequence shown here is derived from an EMBL/GenBank/DDBJ whole genome shotgun (WGS) entry which is preliminary data.</text>
</comment>
<keyword evidence="1" id="KW-0812">Transmembrane</keyword>
<keyword evidence="3" id="KW-1185">Reference proteome</keyword>
<proteinExistence type="predicted"/>
<dbReference type="EMBL" id="BLLB01000002">
    <property type="protein sequence ID" value="GFH03912.1"/>
    <property type="molecule type" value="Genomic_DNA"/>
</dbReference>
<name>A0A7I9ZS94_9MYCO</name>
<reference evidence="2 3" key="1">
    <citation type="journal article" date="2019" name="Emerg. Microbes Infect.">
        <title>Comprehensive subspecies identification of 175 nontuberculous mycobacteria species based on 7547 genomic profiles.</title>
        <authorList>
            <person name="Matsumoto Y."/>
            <person name="Kinjo T."/>
            <person name="Motooka D."/>
            <person name="Nabeya D."/>
            <person name="Jung N."/>
            <person name="Uechi K."/>
            <person name="Horii T."/>
            <person name="Iida T."/>
            <person name="Fujita J."/>
            <person name="Nakamura S."/>
        </authorList>
    </citation>
    <scope>NUCLEOTIDE SEQUENCE [LARGE SCALE GENOMIC DNA]</scope>
    <source>
        <strain evidence="2 3">JCM 30996</strain>
    </source>
</reference>